<dbReference type="AlphaFoldDB" id="A0A835TBK2"/>
<evidence type="ECO:0000256" key="1">
    <source>
        <dbReference type="SAM" id="MobiDB-lite"/>
    </source>
</evidence>
<feature type="compositionally biased region" description="Low complexity" evidence="1">
    <location>
        <begin position="139"/>
        <end position="151"/>
    </location>
</feature>
<organism evidence="2 3">
    <name type="scientific">Chlamydomonas incerta</name>
    <dbReference type="NCBI Taxonomy" id="51695"/>
    <lineage>
        <taxon>Eukaryota</taxon>
        <taxon>Viridiplantae</taxon>
        <taxon>Chlorophyta</taxon>
        <taxon>core chlorophytes</taxon>
        <taxon>Chlorophyceae</taxon>
        <taxon>CS clade</taxon>
        <taxon>Chlamydomonadales</taxon>
        <taxon>Chlamydomonadaceae</taxon>
        <taxon>Chlamydomonas</taxon>
    </lineage>
</organism>
<evidence type="ECO:0000313" key="2">
    <source>
        <dbReference type="EMBL" id="KAG2435870.1"/>
    </source>
</evidence>
<protein>
    <submittedName>
        <fullName evidence="2">Uncharacterized protein</fullName>
    </submittedName>
</protein>
<gene>
    <name evidence="2" type="ORF">HXX76_007065</name>
</gene>
<sequence>MATSGASPYRLRPVFAGADYHAAYEQPATTDAGALQPDAPYLAKRRQRPCSDETGDEPDAKRARAASPQPFYFGADEGFEAADLPLFQLPPEVLLTSPVKTCGMSPAAGPRAWQVSPGIFGASGVAAAAAASPPPSSAPAPHGQAAMVAGPSSALGGGSSSFLDALGSLAPVEGRVTTCGPLMAANVAPHMPPAGTRRPPAAGPAPMAPAAANFRHAHSSRPSAAPCYMPLVGNNAAASGQTVAPAICNSNSYINTAPVPAPAVAMPSAAANQAPATASAAATAATPALTIGLEDAMYAASMTRLPLTLVEGAQLTQQLLGCKKVVAAARCAAGKPSVAAAAAACPAVLALMDAALKAVLAAPGDASVVFRFSQLLFAATLRAECEALGISAA</sequence>
<proteinExistence type="predicted"/>
<feature type="region of interest" description="Disordered" evidence="1">
    <location>
        <begin position="129"/>
        <end position="151"/>
    </location>
</feature>
<name>A0A835TBK2_CHLIN</name>
<dbReference type="Proteomes" id="UP000650467">
    <property type="component" value="Unassembled WGS sequence"/>
</dbReference>
<comment type="caution">
    <text evidence="2">The sequence shown here is derived from an EMBL/GenBank/DDBJ whole genome shotgun (WGS) entry which is preliminary data.</text>
</comment>
<keyword evidence="3" id="KW-1185">Reference proteome</keyword>
<evidence type="ECO:0000313" key="3">
    <source>
        <dbReference type="Proteomes" id="UP000650467"/>
    </source>
</evidence>
<reference evidence="2" key="1">
    <citation type="journal article" date="2020" name="bioRxiv">
        <title>Comparative genomics of Chlamydomonas.</title>
        <authorList>
            <person name="Craig R.J."/>
            <person name="Hasan A.R."/>
            <person name="Ness R.W."/>
            <person name="Keightley P.D."/>
        </authorList>
    </citation>
    <scope>NUCLEOTIDE SEQUENCE</scope>
    <source>
        <strain evidence="2">SAG 7.73</strain>
    </source>
</reference>
<feature type="region of interest" description="Disordered" evidence="1">
    <location>
        <begin position="26"/>
        <end position="65"/>
    </location>
</feature>
<dbReference type="EMBL" id="JAEHOC010000014">
    <property type="protein sequence ID" value="KAG2435870.1"/>
    <property type="molecule type" value="Genomic_DNA"/>
</dbReference>
<accession>A0A835TBK2</accession>